<keyword evidence="1" id="KW-0813">Transport</keyword>
<feature type="domain" description="PTS EIIB type-3" evidence="8">
    <location>
        <begin position="1"/>
        <end position="106"/>
    </location>
</feature>
<dbReference type="AlphaFoldDB" id="A0A4Z0YC88"/>
<keyword evidence="4 9" id="KW-0808">Transferase</keyword>
<keyword evidence="5" id="KW-0598">Phosphotransferase system</keyword>
<sequence length="109" mass="12092">MKRILLFCSAGMSTSLLVTKMQNAAKAMEMDVSIDAFPEAEMASHLDDADVVLLGPQIRFALGRAKKLCSEKNIPVDVINSMDYGMMDGEKVLKTALKMMENQNREDHP</sequence>
<dbReference type="Proteomes" id="UP000297714">
    <property type="component" value="Unassembled WGS sequence"/>
</dbReference>
<evidence type="ECO:0000256" key="5">
    <source>
        <dbReference type="ARBA" id="ARBA00022683"/>
    </source>
</evidence>
<name>A0A4Z0YC88_9FIRM</name>
<evidence type="ECO:0000256" key="6">
    <source>
        <dbReference type="ARBA" id="ARBA00022777"/>
    </source>
</evidence>
<dbReference type="Gene3D" id="3.40.50.2300">
    <property type="match status" value="1"/>
</dbReference>
<dbReference type="RefSeq" id="WP_135658298.1">
    <property type="nucleotide sequence ID" value="NZ_JAJUFJ010000007.1"/>
</dbReference>
<proteinExistence type="predicted"/>
<comment type="caution">
    <text evidence="9">The sequence shown here is derived from an EMBL/GenBank/DDBJ whole genome shotgun (WGS) entry which is preliminary data.</text>
</comment>
<organism evidence="9 10">
    <name type="scientific">Caproiciproducens galactitolivorans</name>
    <dbReference type="NCBI Taxonomy" id="642589"/>
    <lineage>
        <taxon>Bacteria</taxon>
        <taxon>Bacillati</taxon>
        <taxon>Bacillota</taxon>
        <taxon>Clostridia</taxon>
        <taxon>Eubacteriales</taxon>
        <taxon>Acutalibacteraceae</taxon>
        <taxon>Caproiciproducens</taxon>
    </lineage>
</organism>
<dbReference type="SUPFAM" id="SSF52794">
    <property type="entry name" value="PTS system IIB component-like"/>
    <property type="match status" value="1"/>
</dbReference>
<dbReference type="InterPro" id="IPR003501">
    <property type="entry name" value="PTS_EIIB_2/3"/>
</dbReference>
<accession>A0A4Z0YC88</accession>
<evidence type="ECO:0000256" key="2">
    <source>
        <dbReference type="ARBA" id="ARBA00022553"/>
    </source>
</evidence>
<dbReference type="PANTHER" id="PTHR34581:SF2">
    <property type="entry name" value="PTS SYSTEM N,N'-DIACETYLCHITOBIOSE-SPECIFIC EIIB COMPONENT"/>
    <property type="match status" value="1"/>
</dbReference>
<keyword evidence="3" id="KW-0762">Sugar transport</keyword>
<dbReference type="GO" id="GO:0016301">
    <property type="term" value="F:kinase activity"/>
    <property type="evidence" value="ECO:0007669"/>
    <property type="project" value="UniProtKB-KW"/>
</dbReference>
<dbReference type="EMBL" id="SRMQ01000003">
    <property type="protein sequence ID" value="TGJ76871.1"/>
    <property type="molecule type" value="Genomic_DNA"/>
</dbReference>
<evidence type="ECO:0000313" key="9">
    <source>
        <dbReference type="EMBL" id="TGJ76871.1"/>
    </source>
</evidence>
<dbReference type="GO" id="GO:0008982">
    <property type="term" value="F:protein-N(PI)-phosphohistidine-sugar phosphotransferase activity"/>
    <property type="evidence" value="ECO:0007669"/>
    <property type="project" value="InterPro"/>
</dbReference>
<dbReference type="InterPro" id="IPR013012">
    <property type="entry name" value="PTS_EIIB_3"/>
</dbReference>
<evidence type="ECO:0000313" key="10">
    <source>
        <dbReference type="Proteomes" id="UP000297714"/>
    </source>
</evidence>
<dbReference type="PROSITE" id="PS51100">
    <property type="entry name" value="PTS_EIIB_TYPE_3"/>
    <property type="match status" value="1"/>
</dbReference>
<keyword evidence="10" id="KW-1185">Reference proteome</keyword>
<evidence type="ECO:0000259" key="8">
    <source>
        <dbReference type="PROSITE" id="PS51100"/>
    </source>
</evidence>
<protein>
    <submittedName>
        <fullName evidence="9">Lichenan-specific phosphotransferase enzyme IIB component</fullName>
    </submittedName>
</protein>
<gene>
    <name evidence="9" type="primary">licB_2</name>
    <name evidence="9" type="ORF">CAGA_09410</name>
</gene>
<dbReference type="Pfam" id="PF02302">
    <property type="entry name" value="PTS_IIB"/>
    <property type="match status" value="1"/>
</dbReference>
<evidence type="ECO:0000256" key="3">
    <source>
        <dbReference type="ARBA" id="ARBA00022597"/>
    </source>
</evidence>
<dbReference type="InterPro" id="IPR036095">
    <property type="entry name" value="PTS_EIIB-like_sf"/>
</dbReference>
<dbReference type="OrthoDB" id="9808134at2"/>
<dbReference type="PANTHER" id="PTHR34581">
    <property type="entry name" value="PTS SYSTEM N,N'-DIACETYLCHITOBIOSE-SPECIFIC EIIB COMPONENT"/>
    <property type="match status" value="1"/>
</dbReference>
<evidence type="ECO:0000256" key="1">
    <source>
        <dbReference type="ARBA" id="ARBA00022448"/>
    </source>
</evidence>
<keyword evidence="2" id="KW-0597">Phosphoprotein</keyword>
<dbReference type="GO" id="GO:0009401">
    <property type="term" value="P:phosphoenolpyruvate-dependent sugar phosphotransferase system"/>
    <property type="evidence" value="ECO:0007669"/>
    <property type="project" value="UniProtKB-KW"/>
</dbReference>
<reference evidence="9 10" key="1">
    <citation type="submission" date="2019-04" db="EMBL/GenBank/DDBJ databases">
        <authorList>
            <person name="Poehlein A."/>
            <person name="Bengelsdorf F.R."/>
            <person name="Duerre P."/>
            <person name="Daniel R."/>
        </authorList>
    </citation>
    <scope>NUCLEOTIDE SEQUENCE [LARGE SCALE GENOMIC DNA]</scope>
    <source>
        <strain evidence="9 10">BS-1</strain>
    </source>
</reference>
<evidence type="ECO:0000256" key="4">
    <source>
        <dbReference type="ARBA" id="ARBA00022679"/>
    </source>
</evidence>
<dbReference type="CDD" id="cd05564">
    <property type="entry name" value="PTS_IIB_chitobiose_lichenan"/>
    <property type="match status" value="1"/>
</dbReference>
<keyword evidence="6" id="KW-0418">Kinase</keyword>
<evidence type="ECO:0000256" key="7">
    <source>
        <dbReference type="PROSITE-ProRule" id="PRU00423"/>
    </source>
</evidence>
<feature type="modified residue" description="Phosphocysteine; by EIIA" evidence="7">
    <location>
        <position position="8"/>
    </location>
</feature>
<dbReference type="InterPro" id="IPR051819">
    <property type="entry name" value="PTS_sugar-specific_EIIB"/>
</dbReference>